<evidence type="ECO:0000313" key="7">
    <source>
        <dbReference type="EMBL" id="MBB4221028.1"/>
    </source>
</evidence>
<evidence type="ECO:0000256" key="2">
    <source>
        <dbReference type="ARBA" id="ARBA00023015"/>
    </source>
</evidence>
<dbReference type="SUPFAM" id="SSF53850">
    <property type="entry name" value="Periplasmic binding protein-like II"/>
    <property type="match status" value="1"/>
</dbReference>
<dbReference type="PROSITE" id="PS50931">
    <property type="entry name" value="HTH_LYSR"/>
    <property type="match status" value="1"/>
</dbReference>
<keyword evidence="3" id="KW-0238">DNA-binding</keyword>
<organism evidence="7 8">
    <name type="scientific">Variovorax guangxiensis</name>
    <dbReference type="NCBI Taxonomy" id="1775474"/>
    <lineage>
        <taxon>Bacteria</taxon>
        <taxon>Pseudomonadati</taxon>
        <taxon>Pseudomonadota</taxon>
        <taxon>Betaproteobacteria</taxon>
        <taxon>Burkholderiales</taxon>
        <taxon>Comamonadaceae</taxon>
        <taxon>Variovorax</taxon>
    </lineage>
</organism>
<proteinExistence type="inferred from homology"/>
<evidence type="ECO:0000256" key="4">
    <source>
        <dbReference type="ARBA" id="ARBA00023163"/>
    </source>
</evidence>
<dbReference type="AlphaFoldDB" id="A0A840FWH1"/>
<dbReference type="EMBL" id="JACIFZ010000002">
    <property type="protein sequence ID" value="MBB4221028.1"/>
    <property type="molecule type" value="Genomic_DNA"/>
</dbReference>
<dbReference type="InterPro" id="IPR000847">
    <property type="entry name" value="LysR_HTH_N"/>
</dbReference>
<evidence type="ECO:0000259" key="6">
    <source>
        <dbReference type="PROSITE" id="PS50931"/>
    </source>
</evidence>
<dbReference type="FunFam" id="1.10.10.10:FF:000038">
    <property type="entry name" value="Glycine cleavage system transcriptional activator"/>
    <property type="match status" value="1"/>
</dbReference>
<dbReference type="GO" id="GO:0006351">
    <property type="term" value="P:DNA-templated transcription"/>
    <property type="evidence" value="ECO:0007669"/>
    <property type="project" value="TreeGrafter"/>
</dbReference>
<dbReference type="PANTHER" id="PTHR30537:SF26">
    <property type="entry name" value="GLYCINE CLEAVAGE SYSTEM TRANSCRIPTIONAL ACTIVATOR"/>
    <property type="match status" value="1"/>
</dbReference>
<dbReference type="SUPFAM" id="SSF46785">
    <property type="entry name" value="Winged helix' DNA-binding domain"/>
    <property type="match status" value="1"/>
</dbReference>
<dbReference type="Proteomes" id="UP000524450">
    <property type="component" value="Unassembled WGS sequence"/>
</dbReference>
<dbReference type="CDD" id="cd08432">
    <property type="entry name" value="PBP2_GcdR_TrpI_HvrB_AmpR_like"/>
    <property type="match status" value="1"/>
</dbReference>
<feature type="domain" description="HTH lysR-type" evidence="6">
    <location>
        <begin position="6"/>
        <end position="63"/>
    </location>
</feature>
<evidence type="ECO:0000256" key="1">
    <source>
        <dbReference type="ARBA" id="ARBA00009437"/>
    </source>
</evidence>
<reference evidence="7 8" key="1">
    <citation type="submission" date="2020-08" db="EMBL/GenBank/DDBJ databases">
        <title>Genomic Encyclopedia of Type Strains, Phase IV (KMG-V): Genome sequencing to study the core and pangenomes of soil and plant-associated prokaryotes.</title>
        <authorList>
            <person name="Whitman W."/>
        </authorList>
    </citation>
    <scope>NUCLEOTIDE SEQUENCE [LARGE SCALE GENOMIC DNA]</scope>
    <source>
        <strain evidence="7 8">34/80</strain>
    </source>
</reference>
<comment type="caution">
    <text evidence="7">The sequence shown here is derived from an EMBL/GenBank/DDBJ whole genome shotgun (WGS) entry which is preliminary data.</text>
</comment>
<feature type="region of interest" description="Disordered" evidence="5">
    <location>
        <begin position="298"/>
        <end position="329"/>
    </location>
</feature>
<sequence length="329" mass="35428">MEHQLPPLNALRAFEATARHLSVKNAADELCVTPGAVSQLVKALELHLGVQLFRRVNRGIFLTDAGQAYLPPVRSAFRQISDATQRLAVPTESGLLTVSTTPFFASAWLVPRLKSFQKAHPDIDLQVQASNALADFSRDGVDVAIRHGTGQYPGLVSQCVLTVEVVPVAAPSLVAELGKPAKPADLLRWPRVNDAQRKGWRLWFAAQGVADTGPVRGPSFDDAGLLLRAVQTGQGVALLPAALVASDVAEGRLVRLFKAALLDGFAYHLVYPPASHDRPKVAAFRSWLAEAMGDCGAQTAARKTPASPPSHFQSAKTPTRLQLVQRQPR</sequence>
<dbReference type="InterPro" id="IPR036390">
    <property type="entry name" value="WH_DNA-bd_sf"/>
</dbReference>
<keyword evidence="2" id="KW-0805">Transcription regulation</keyword>
<feature type="compositionally biased region" description="Polar residues" evidence="5">
    <location>
        <begin position="310"/>
        <end position="329"/>
    </location>
</feature>
<dbReference type="InterPro" id="IPR005119">
    <property type="entry name" value="LysR_subst-bd"/>
</dbReference>
<dbReference type="NCBIfam" id="NF008352">
    <property type="entry name" value="PRK11139.1"/>
    <property type="match status" value="1"/>
</dbReference>
<dbReference type="Pfam" id="PF03466">
    <property type="entry name" value="LysR_substrate"/>
    <property type="match status" value="1"/>
</dbReference>
<dbReference type="GO" id="GO:0043565">
    <property type="term" value="F:sequence-specific DNA binding"/>
    <property type="evidence" value="ECO:0007669"/>
    <property type="project" value="TreeGrafter"/>
</dbReference>
<evidence type="ECO:0000313" key="8">
    <source>
        <dbReference type="Proteomes" id="UP000524450"/>
    </source>
</evidence>
<dbReference type="InterPro" id="IPR036388">
    <property type="entry name" value="WH-like_DNA-bd_sf"/>
</dbReference>
<dbReference type="InterPro" id="IPR058163">
    <property type="entry name" value="LysR-type_TF_proteobact-type"/>
</dbReference>
<dbReference type="Gene3D" id="3.40.190.10">
    <property type="entry name" value="Periplasmic binding protein-like II"/>
    <property type="match status" value="2"/>
</dbReference>
<evidence type="ECO:0000256" key="5">
    <source>
        <dbReference type="SAM" id="MobiDB-lite"/>
    </source>
</evidence>
<protein>
    <submittedName>
        <fullName evidence="7">LysR family glycine cleavage system transcriptional activator</fullName>
    </submittedName>
</protein>
<gene>
    <name evidence="7" type="ORF">GGD71_001788</name>
</gene>
<dbReference type="GO" id="GO:0003700">
    <property type="term" value="F:DNA-binding transcription factor activity"/>
    <property type="evidence" value="ECO:0007669"/>
    <property type="project" value="InterPro"/>
</dbReference>
<name>A0A840FWH1_9BURK</name>
<evidence type="ECO:0000256" key="3">
    <source>
        <dbReference type="ARBA" id="ARBA00023125"/>
    </source>
</evidence>
<comment type="similarity">
    <text evidence="1">Belongs to the LysR transcriptional regulatory family.</text>
</comment>
<dbReference type="PANTHER" id="PTHR30537">
    <property type="entry name" value="HTH-TYPE TRANSCRIPTIONAL REGULATOR"/>
    <property type="match status" value="1"/>
</dbReference>
<dbReference type="Gene3D" id="1.10.10.10">
    <property type="entry name" value="Winged helix-like DNA-binding domain superfamily/Winged helix DNA-binding domain"/>
    <property type="match status" value="1"/>
</dbReference>
<keyword evidence="4" id="KW-0804">Transcription</keyword>
<dbReference type="Pfam" id="PF00126">
    <property type="entry name" value="HTH_1"/>
    <property type="match status" value="1"/>
</dbReference>
<accession>A0A840FWH1</accession>